<sequence>MAAVLLDNVIKPRRKLSTYDKYESDIRLYLVPLLGSKRLESLGVVDVCRFLVRLEKWMSKAPDHDRSGAFCLVRLADSLSNPSAPLLRLIKTLERRGEDVRAQVEPIVADPVVATQVKENRKLSPDEVAELVVTYQQGATTTALSQRFGVHRQTVDQHLVRAGVTKRSQLKMTPERLARAKELYEQGWSARQIAAQLGVCASTVSKKLKRAGVKMRDPHRHY</sequence>
<dbReference type="Gene3D" id="1.10.10.60">
    <property type="entry name" value="Homeodomain-like"/>
    <property type="match status" value="2"/>
</dbReference>
<dbReference type="Proteomes" id="UP001501147">
    <property type="component" value="Unassembled WGS sequence"/>
</dbReference>
<evidence type="ECO:0000313" key="3">
    <source>
        <dbReference type="Proteomes" id="UP001501147"/>
    </source>
</evidence>
<dbReference type="InterPro" id="IPR025246">
    <property type="entry name" value="IS30-like_HTH"/>
</dbReference>
<protein>
    <recommendedName>
        <fullName evidence="1">Transposase IS30-like HTH domain-containing protein</fullName>
    </recommendedName>
</protein>
<accession>A0ABP9A8B2</accession>
<name>A0ABP9A8B2_9ACTN</name>
<evidence type="ECO:0000313" key="2">
    <source>
        <dbReference type="EMBL" id="GAA4775842.1"/>
    </source>
</evidence>
<feature type="domain" description="Transposase IS30-like HTH" evidence="1">
    <location>
        <begin position="179"/>
        <end position="210"/>
    </location>
</feature>
<reference evidence="3" key="1">
    <citation type="journal article" date="2019" name="Int. J. Syst. Evol. Microbiol.">
        <title>The Global Catalogue of Microorganisms (GCM) 10K type strain sequencing project: providing services to taxonomists for standard genome sequencing and annotation.</title>
        <authorList>
            <consortium name="The Broad Institute Genomics Platform"/>
            <consortium name="The Broad Institute Genome Sequencing Center for Infectious Disease"/>
            <person name="Wu L."/>
            <person name="Ma J."/>
        </authorList>
    </citation>
    <scope>NUCLEOTIDE SEQUENCE [LARGE SCALE GENOMIC DNA]</scope>
    <source>
        <strain evidence="3">JCM 18324</strain>
    </source>
</reference>
<organism evidence="2 3">
    <name type="scientific">Streptomyces sanyensis</name>
    <dbReference type="NCBI Taxonomy" id="568869"/>
    <lineage>
        <taxon>Bacteria</taxon>
        <taxon>Bacillati</taxon>
        <taxon>Actinomycetota</taxon>
        <taxon>Actinomycetes</taxon>
        <taxon>Kitasatosporales</taxon>
        <taxon>Streptomycetaceae</taxon>
        <taxon>Streptomyces</taxon>
    </lineage>
</organism>
<evidence type="ECO:0000259" key="1">
    <source>
        <dbReference type="Pfam" id="PF13936"/>
    </source>
</evidence>
<gene>
    <name evidence="2" type="ORF">GCM10023329_25600</name>
</gene>
<comment type="caution">
    <text evidence="2">The sequence shown here is derived from an EMBL/GenBank/DDBJ whole genome shotgun (WGS) entry which is preliminary data.</text>
</comment>
<dbReference type="Pfam" id="PF13936">
    <property type="entry name" value="HTH_38"/>
    <property type="match status" value="1"/>
</dbReference>
<keyword evidence="3" id="KW-1185">Reference proteome</keyword>
<dbReference type="SUPFAM" id="SSF46689">
    <property type="entry name" value="Homeodomain-like"/>
    <property type="match status" value="1"/>
</dbReference>
<proteinExistence type="predicted"/>
<dbReference type="EMBL" id="BAABJV010000005">
    <property type="protein sequence ID" value="GAA4775842.1"/>
    <property type="molecule type" value="Genomic_DNA"/>
</dbReference>
<dbReference type="InterPro" id="IPR009057">
    <property type="entry name" value="Homeodomain-like_sf"/>
</dbReference>